<evidence type="ECO:0000313" key="2">
    <source>
        <dbReference type="Proteomes" id="UP001386955"/>
    </source>
</evidence>
<keyword evidence="2" id="KW-1185">Reference proteome</keyword>
<sequence>MEPASLEYRYWVHLRTLLMLERIIFGFMYIICSCKLLHINLKMAEATQNPCELFVESSIYFFDTGEENFIMTSLAAALENAGITSFRFDFTGNGESEGSFEFGSYWREADDIYAVAQHFHKANRTVIAFVGHSKVSNNLQKGKIVNDASQAWFKCLCYQIPSIRSLSFSASHFSSYSRSPILRQC</sequence>
<reference evidence="1 2" key="1">
    <citation type="submission" date="2024-01" db="EMBL/GenBank/DDBJ databases">
        <title>The genomes of 5 underutilized Papilionoideae crops provide insights into root nodulation and disease resistanc.</title>
        <authorList>
            <person name="Jiang F."/>
        </authorList>
    </citation>
    <scope>NUCLEOTIDE SEQUENCE [LARGE SCALE GENOMIC DNA]</scope>
    <source>
        <strain evidence="1">DUOXIRENSHENG_FW03</strain>
        <tissue evidence="1">Leaves</tissue>
    </source>
</reference>
<comment type="caution">
    <text evidence="1">The sequence shown here is derived from an EMBL/GenBank/DDBJ whole genome shotgun (WGS) entry which is preliminary data.</text>
</comment>
<gene>
    <name evidence="1" type="ORF">VNO78_23011</name>
</gene>
<dbReference type="AlphaFoldDB" id="A0AAN9S2Z8"/>
<dbReference type="EMBL" id="JAYMYS010000006">
    <property type="protein sequence ID" value="KAK7388202.1"/>
    <property type="molecule type" value="Genomic_DNA"/>
</dbReference>
<protein>
    <recommendedName>
        <fullName evidence="3">Serine aminopeptidase S33 domain-containing protein</fullName>
    </recommendedName>
</protein>
<evidence type="ECO:0000313" key="1">
    <source>
        <dbReference type="EMBL" id="KAK7388202.1"/>
    </source>
</evidence>
<dbReference type="InterPro" id="IPR029058">
    <property type="entry name" value="AB_hydrolase_fold"/>
</dbReference>
<dbReference type="Gene3D" id="3.40.50.1820">
    <property type="entry name" value="alpha/beta hydrolase"/>
    <property type="match status" value="1"/>
</dbReference>
<dbReference type="SUPFAM" id="SSF53474">
    <property type="entry name" value="alpha/beta-Hydrolases"/>
    <property type="match status" value="1"/>
</dbReference>
<accession>A0AAN9S2Z8</accession>
<name>A0AAN9S2Z8_PSOTE</name>
<evidence type="ECO:0008006" key="3">
    <source>
        <dbReference type="Google" id="ProtNLM"/>
    </source>
</evidence>
<proteinExistence type="predicted"/>
<dbReference type="Proteomes" id="UP001386955">
    <property type="component" value="Unassembled WGS sequence"/>
</dbReference>
<organism evidence="1 2">
    <name type="scientific">Psophocarpus tetragonolobus</name>
    <name type="common">Winged bean</name>
    <name type="synonym">Dolichos tetragonolobus</name>
    <dbReference type="NCBI Taxonomy" id="3891"/>
    <lineage>
        <taxon>Eukaryota</taxon>
        <taxon>Viridiplantae</taxon>
        <taxon>Streptophyta</taxon>
        <taxon>Embryophyta</taxon>
        <taxon>Tracheophyta</taxon>
        <taxon>Spermatophyta</taxon>
        <taxon>Magnoliopsida</taxon>
        <taxon>eudicotyledons</taxon>
        <taxon>Gunneridae</taxon>
        <taxon>Pentapetalae</taxon>
        <taxon>rosids</taxon>
        <taxon>fabids</taxon>
        <taxon>Fabales</taxon>
        <taxon>Fabaceae</taxon>
        <taxon>Papilionoideae</taxon>
        <taxon>50 kb inversion clade</taxon>
        <taxon>NPAAA clade</taxon>
        <taxon>indigoferoid/millettioid clade</taxon>
        <taxon>Phaseoleae</taxon>
        <taxon>Psophocarpus</taxon>
    </lineage>
</organism>